<evidence type="ECO:0000256" key="1">
    <source>
        <dbReference type="ARBA" id="ARBA00006397"/>
    </source>
</evidence>
<name>A0A8B7N7S0_HYAAZ</name>
<feature type="compositionally biased region" description="Basic and acidic residues" evidence="3">
    <location>
        <begin position="280"/>
        <end position="315"/>
    </location>
</feature>
<dbReference type="FunFam" id="1.10.10.10:FF:000070">
    <property type="entry name" value="26S proteasome non-ATPase regulatory subunit 12"/>
    <property type="match status" value="1"/>
</dbReference>
<reference evidence="6" key="1">
    <citation type="submission" date="2023-09" db="UniProtKB">
        <authorList>
            <consortium name="RefSeq"/>
        </authorList>
    </citation>
    <scope>IDENTIFICATION</scope>
    <source>
        <tissue evidence="6 7">Whole organism</tissue>
    </source>
</reference>
<proteinExistence type="inferred from homology"/>
<dbReference type="SMART" id="SM00088">
    <property type="entry name" value="PINT"/>
    <property type="match status" value="1"/>
</dbReference>
<evidence type="ECO:0000259" key="4">
    <source>
        <dbReference type="PROSITE" id="PS50250"/>
    </source>
</evidence>
<dbReference type="InterPro" id="IPR054559">
    <property type="entry name" value="PSMD12-CSN4-like_N"/>
</dbReference>
<feature type="domain" description="PCI" evidence="4">
    <location>
        <begin position="299"/>
        <end position="479"/>
    </location>
</feature>
<dbReference type="Pfam" id="PF01399">
    <property type="entry name" value="PCI"/>
    <property type="match status" value="1"/>
</dbReference>
<evidence type="ECO:0000256" key="3">
    <source>
        <dbReference type="SAM" id="MobiDB-lite"/>
    </source>
</evidence>
<dbReference type="AlphaFoldDB" id="A0A8B7N7S0"/>
<organism evidence="6">
    <name type="scientific">Hyalella azteca</name>
    <name type="common">Amphipod</name>
    <dbReference type="NCBI Taxonomy" id="294128"/>
    <lineage>
        <taxon>Eukaryota</taxon>
        <taxon>Metazoa</taxon>
        <taxon>Ecdysozoa</taxon>
        <taxon>Arthropoda</taxon>
        <taxon>Crustacea</taxon>
        <taxon>Multicrustacea</taxon>
        <taxon>Malacostraca</taxon>
        <taxon>Eumalacostraca</taxon>
        <taxon>Peracarida</taxon>
        <taxon>Amphipoda</taxon>
        <taxon>Senticaudata</taxon>
        <taxon>Talitrida</taxon>
        <taxon>Talitroidea</taxon>
        <taxon>Hyalellidae</taxon>
        <taxon>Hyalella</taxon>
    </lineage>
</organism>
<dbReference type="InterPro" id="IPR036388">
    <property type="entry name" value="WH-like_DNA-bd_sf"/>
</dbReference>
<comment type="similarity">
    <text evidence="1">Belongs to the proteasome subunit p55 family.</text>
</comment>
<dbReference type="RefSeq" id="XP_018009329.1">
    <property type="nucleotide sequence ID" value="XM_018153840.2"/>
</dbReference>
<dbReference type="Pfam" id="PF18098">
    <property type="entry name" value="RPN5_C"/>
    <property type="match status" value="1"/>
</dbReference>
<dbReference type="Pfam" id="PF22241">
    <property type="entry name" value="PSMD12-CSN4_N"/>
    <property type="match status" value="1"/>
</dbReference>
<sequence length="528" mass="59780">MTAASDKKEKAEDVPKKGESIVVDGGRLVKMEVDYSTTCDEKIPVAYRMAEEGNVAEAVESLMGLEKQTRTGGDAHSTSRVLVAIVEICFKAGKWDLLNENIVILTKKRSQIKMAVTKMVQRCCEYVDQAPDKDTKLKLMDTLRTVTAGKIYVEVERARLTHKLALLKEADGDLEAAASAMQEMPVETFGSMEKKEKVEMILEQMRLCLARKDYVRTQIISKKVTIKFFDSGKVNDLKLKFYRLMIELDSHEGSFLSICRHYLAIYNTSDKSGIDDSESSDSKKDSSKDEKKSPPKKSEATKKSEFAQKVEEAKPAELSPEETAEKLKVLKHVVLYLILAPYDNEQNDLLHRVKMDPMLAQILLYKNLLQLFATEELIKWSGLCSVYEAELRSDATDVFSRDSDQGNERWTQLRNRVVEHNIRMMAKYYTRIKLDRMAELLDLAPKECEEFLCQLVVGGTIIARTDRLEGVVSFGTPPEHSARLNSWAASLHSLMALVNRTTHLINKEQMVHTHLLPGSMKALVPMDE</sequence>
<evidence type="ECO:0000313" key="6">
    <source>
        <dbReference type="RefSeq" id="XP_018009329.1"/>
    </source>
</evidence>
<evidence type="ECO:0000313" key="5">
    <source>
        <dbReference type="Proteomes" id="UP000694843"/>
    </source>
</evidence>
<keyword evidence="2 6" id="KW-0647">Proteasome</keyword>
<dbReference type="GO" id="GO:0005634">
    <property type="term" value="C:nucleus"/>
    <property type="evidence" value="ECO:0007669"/>
    <property type="project" value="UniProtKB-ARBA"/>
</dbReference>
<dbReference type="GO" id="GO:0005737">
    <property type="term" value="C:cytoplasm"/>
    <property type="evidence" value="ECO:0007669"/>
    <property type="project" value="TreeGrafter"/>
</dbReference>
<dbReference type="InterPro" id="IPR040134">
    <property type="entry name" value="PSMD12/CSN4"/>
</dbReference>
<dbReference type="GeneID" id="108666888"/>
<dbReference type="SUPFAM" id="SSF46785">
    <property type="entry name" value="Winged helix' DNA-binding domain"/>
    <property type="match status" value="1"/>
</dbReference>
<keyword evidence="5" id="KW-1185">Reference proteome</keyword>
<dbReference type="OrthoDB" id="268763at2759"/>
<dbReference type="PANTHER" id="PTHR10855">
    <property type="entry name" value="26S PROTEASOME NON-ATPASE REGULATORY SUBUNIT 12/COP9 SIGNALOSOME COMPLEX SUBUNIT 4"/>
    <property type="match status" value="1"/>
</dbReference>
<dbReference type="KEGG" id="hazt:108666888"/>
<evidence type="ECO:0000313" key="7">
    <source>
        <dbReference type="RefSeq" id="XP_047736844.1"/>
    </source>
</evidence>
<dbReference type="PROSITE" id="PS50250">
    <property type="entry name" value="PCI"/>
    <property type="match status" value="1"/>
</dbReference>
<dbReference type="OMA" id="AENEMFK"/>
<dbReference type="CTD" id="40717"/>
<dbReference type="PANTHER" id="PTHR10855:SF1">
    <property type="entry name" value="26S PROTEASOME NON-ATPASE REGULATORY SUBUNIT 12"/>
    <property type="match status" value="1"/>
</dbReference>
<gene>
    <name evidence="6 7" type="primary">LOC108666888</name>
</gene>
<dbReference type="GO" id="GO:0008541">
    <property type="term" value="C:proteasome regulatory particle, lid subcomplex"/>
    <property type="evidence" value="ECO:0007669"/>
    <property type="project" value="TreeGrafter"/>
</dbReference>
<dbReference type="InterPro" id="IPR000717">
    <property type="entry name" value="PCI_dom"/>
</dbReference>
<dbReference type="Gene3D" id="1.10.10.10">
    <property type="entry name" value="Winged helix-like DNA-binding domain superfamily/Winged helix DNA-binding domain"/>
    <property type="match status" value="1"/>
</dbReference>
<feature type="region of interest" description="Disordered" evidence="3">
    <location>
        <begin position="272"/>
        <end position="318"/>
    </location>
</feature>
<dbReference type="InterPro" id="IPR040896">
    <property type="entry name" value="RPN5_C"/>
</dbReference>
<dbReference type="RefSeq" id="XP_047736844.1">
    <property type="nucleotide sequence ID" value="XM_047880888.1"/>
</dbReference>
<evidence type="ECO:0000256" key="2">
    <source>
        <dbReference type="ARBA" id="ARBA00022942"/>
    </source>
</evidence>
<accession>A0A8B7N7S0</accession>
<dbReference type="InterPro" id="IPR036390">
    <property type="entry name" value="WH_DNA-bd_sf"/>
</dbReference>
<protein>
    <submittedName>
        <fullName evidence="6 7">26S proteasome non-ATPase regulatory subunit 12</fullName>
    </submittedName>
</protein>
<dbReference type="Proteomes" id="UP000694843">
    <property type="component" value="Unplaced"/>
</dbReference>